<evidence type="ECO:0000313" key="2">
    <source>
        <dbReference type="EMBL" id="KAG7193346.1"/>
    </source>
</evidence>
<name>A0A9P7V8I4_9ASCO</name>
<proteinExistence type="predicted"/>
<feature type="region of interest" description="Disordered" evidence="1">
    <location>
        <begin position="333"/>
        <end position="362"/>
    </location>
</feature>
<dbReference type="RefSeq" id="XP_043048894.1">
    <property type="nucleotide sequence ID" value="XM_043191587.1"/>
</dbReference>
<dbReference type="EMBL" id="JAHMUF010000012">
    <property type="protein sequence ID" value="KAG7193346.1"/>
    <property type="molecule type" value="Genomic_DNA"/>
</dbReference>
<keyword evidence="3" id="KW-1185">Reference proteome</keyword>
<feature type="compositionally biased region" description="Acidic residues" evidence="1">
    <location>
        <begin position="337"/>
        <end position="362"/>
    </location>
</feature>
<dbReference type="AlphaFoldDB" id="A0A9P7V8I4"/>
<evidence type="ECO:0000313" key="3">
    <source>
        <dbReference type="Proteomes" id="UP000790833"/>
    </source>
</evidence>
<protein>
    <submittedName>
        <fullName evidence="2">Uncharacterized protein</fullName>
    </submittedName>
</protein>
<dbReference type="Proteomes" id="UP000790833">
    <property type="component" value="Unassembled WGS sequence"/>
</dbReference>
<evidence type="ECO:0000256" key="1">
    <source>
        <dbReference type="SAM" id="MobiDB-lite"/>
    </source>
</evidence>
<reference evidence="2" key="1">
    <citation type="submission" date="2021-03" db="EMBL/GenBank/DDBJ databases">
        <authorList>
            <person name="Palmer J.M."/>
        </authorList>
    </citation>
    <scope>NUCLEOTIDE SEQUENCE</scope>
    <source>
        <strain evidence="2">ARV_011</strain>
    </source>
</reference>
<accession>A0A9P7V8I4</accession>
<organism evidence="2 3">
    <name type="scientific">Scheffersomyces spartinae</name>
    <dbReference type="NCBI Taxonomy" id="45513"/>
    <lineage>
        <taxon>Eukaryota</taxon>
        <taxon>Fungi</taxon>
        <taxon>Dikarya</taxon>
        <taxon>Ascomycota</taxon>
        <taxon>Saccharomycotina</taxon>
        <taxon>Pichiomycetes</taxon>
        <taxon>Debaryomycetaceae</taxon>
        <taxon>Scheffersomyces</taxon>
    </lineage>
</organism>
<dbReference type="GeneID" id="66114137"/>
<sequence length="362" mass="42612">MEYEYSAIDGLHPNIIDRILFLTYVKDRKTGSILNFLLTCREAYHTHLHVLYRLKEVSVEYSRFHKKNCHVLERKGLPVCYLNIKNINDKTPLHNISLMDMLHTITCGLGFTSKPEVLWSKLLLALPANVTHLNINVNGNYPLPVSADNLFIHNRPWLPLLTYFSFWCKGKPIVRQSKKGERPLIFRSRKYQPKRAQLFSKYMFVLLQSMQNNLKYLVFGNVESEVLGFLNGGWKTLDKFPQLEWIILTRNIDFKAKRRFIRSLVLYRLVIYDSFNHEIILYESEAYTRGIFNPSAVHRARQLVKQAMRIGRTKIPMKEMKLVYYLHRNPVSLTSETETEAEAEEEDEEEDDEDDYEEGNEV</sequence>
<gene>
    <name evidence="2" type="ORF">KQ657_000763</name>
</gene>
<comment type="caution">
    <text evidence="2">The sequence shown here is derived from an EMBL/GenBank/DDBJ whole genome shotgun (WGS) entry which is preliminary data.</text>
</comment>